<keyword evidence="5" id="KW-0788">Thiol protease</keyword>
<evidence type="ECO:0000256" key="3">
    <source>
        <dbReference type="ARBA" id="ARBA00022703"/>
    </source>
</evidence>
<dbReference type="AlphaFoldDB" id="V4B2H0"/>
<dbReference type="PROSITE" id="PS50207">
    <property type="entry name" value="CASPASE_P10"/>
    <property type="match status" value="1"/>
</dbReference>
<proteinExistence type="inferred from homology"/>
<dbReference type="Pfam" id="PF00619">
    <property type="entry name" value="CARD"/>
    <property type="match status" value="1"/>
</dbReference>
<dbReference type="SUPFAM" id="SSF47986">
    <property type="entry name" value="DEATH domain"/>
    <property type="match status" value="1"/>
</dbReference>
<evidence type="ECO:0000256" key="4">
    <source>
        <dbReference type="ARBA" id="ARBA00022801"/>
    </source>
</evidence>
<dbReference type="SUPFAM" id="SSF52129">
    <property type="entry name" value="Caspase-like"/>
    <property type="match status" value="1"/>
</dbReference>
<dbReference type="HOGENOM" id="CLU_036904_5_2_1"/>
<evidence type="ECO:0000259" key="10">
    <source>
        <dbReference type="PROSITE" id="PS50209"/>
    </source>
</evidence>
<feature type="domain" description="CARD" evidence="10">
    <location>
        <begin position="3"/>
        <end position="93"/>
    </location>
</feature>
<dbReference type="PRINTS" id="PR00376">
    <property type="entry name" value="IL1BCENZYME"/>
</dbReference>
<evidence type="ECO:0008006" key="13">
    <source>
        <dbReference type="Google" id="ProtNLM"/>
    </source>
</evidence>
<dbReference type="EMBL" id="KB203855">
    <property type="protein sequence ID" value="ESO82569.1"/>
    <property type="molecule type" value="Genomic_DNA"/>
</dbReference>
<dbReference type="InterPro" id="IPR015917">
    <property type="entry name" value="Pept_C14A"/>
</dbReference>
<dbReference type="OrthoDB" id="1357022at2759"/>
<name>V4B2H0_LOTGI</name>
<dbReference type="Gene3D" id="1.10.533.10">
    <property type="entry name" value="Death Domain, Fas"/>
    <property type="match status" value="1"/>
</dbReference>
<dbReference type="GO" id="GO:0006915">
    <property type="term" value="P:apoptotic process"/>
    <property type="evidence" value="ECO:0007669"/>
    <property type="project" value="UniProtKB-KW"/>
</dbReference>
<dbReference type="GO" id="GO:0004197">
    <property type="term" value="F:cysteine-type endopeptidase activity"/>
    <property type="evidence" value="ECO:0007669"/>
    <property type="project" value="InterPro"/>
</dbReference>
<dbReference type="CTD" id="20250293"/>
<dbReference type="SMART" id="SM00115">
    <property type="entry name" value="CASc"/>
    <property type="match status" value="1"/>
</dbReference>
<sequence length="494" mass="55495">MAMTREKREVIQKNFTKLTENIEDIDRVVSNLLSAGVITTNMEEEIMAKTTKRNKIRELLNLLPKRGQVAFDKFYTALIDSEENVAAEFIEPHVINRSLVGSRLENQVTNPENNRDELPAVFPPDQEEEVVVVPFSDADSVMTANYHKSLEVNNDEVYKNTKGLYLSAIVYKNTKGLYLSAIVYKNAKGLYLSVIVYKNAKGLYLSAIVYKNTKGLYLSAIVYKNTEGLCLSVIVYKNTKGRCLIICNENFDDVTRLCDLDWEKDVGNLMTLFEKLRFSVDIIKNCTVQDLKKRLDRDKQKDMKDVDCLVVFVLTYGENGQQVYGTDGTSMTIQSIVDYFYPTSCPGLSTKPKLFFIQTVPRDLEGMDSTDGTPEQGEISLKKGVNKIQIGQSETSDSDVEARNMPSRGDTYLCVSATSDKVKPDESDSGSMFILALVYAYKNYSYSNELGKLTLKMNALIKKGEIKNGRPVTIGSSVVSSLAKSLYFFPKNCP</sequence>
<dbReference type="Pfam" id="PF00656">
    <property type="entry name" value="Peptidase_C14"/>
    <property type="match status" value="1"/>
</dbReference>
<feature type="domain" description="Caspase family p20" evidence="9">
    <location>
        <begin position="239"/>
        <end position="358"/>
    </location>
</feature>
<evidence type="ECO:0000259" key="9">
    <source>
        <dbReference type="PROSITE" id="PS50208"/>
    </source>
</evidence>
<keyword evidence="2" id="KW-0645">Protease</keyword>
<accession>V4B2H0</accession>
<keyword evidence="12" id="KW-1185">Reference proteome</keyword>
<evidence type="ECO:0000256" key="7">
    <source>
        <dbReference type="RuleBase" id="RU003971"/>
    </source>
</evidence>
<evidence type="ECO:0000256" key="5">
    <source>
        <dbReference type="ARBA" id="ARBA00022807"/>
    </source>
</evidence>
<evidence type="ECO:0000256" key="1">
    <source>
        <dbReference type="ARBA" id="ARBA00010134"/>
    </source>
</evidence>
<dbReference type="InterPro" id="IPR002138">
    <property type="entry name" value="Pept_C14_p10"/>
</dbReference>
<evidence type="ECO:0000256" key="2">
    <source>
        <dbReference type="ARBA" id="ARBA00022670"/>
    </source>
</evidence>
<dbReference type="InterPro" id="IPR001309">
    <property type="entry name" value="Pept_C14_p20"/>
</dbReference>
<dbReference type="PANTHER" id="PTHR47901">
    <property type="entry name" value="CASPASE RECRUITMENT DOMAIN-CONTAINING PROTEIN 18"/>
    <property type="match status" value="1"/>
</dbReference>
<dbReference type="InterPro" id="IPR002398">
    <property type="entry name" value="Pept_C14"/>
</dbReference>
<feature type="domain" description="Caspase family p10" evidence="8">
    <location>
        <begin position="401"/>
        <end position="490"/>
    </location>
</feature>
<dbReference type="PANTHER" id="PTHR47901:SF8">
    <property type="entry name" value="CASPASE-3"/>
    <property type="match status" value="1"/>
</dbReference>
<protein>
    <recommendedName>
        <fullName evidence="13">CARD domain-containing protein</fullName>
    </recommendedName>
</protein>
<reference evidence="11 12" key="1">
    <citation type="journal article" date="2013" name="Nature">
        <title>Insights into bilaterian evolution from three spiralian genomes.</title>
        <authorList>
            <person name="Simakov O."/>
            <person name="Marletaz F."/>
            <person name="Cho S.J."/>
            <person name="Edsinger-Gonzales E."/>
            <person name="Havlak P."/>
            <person name="Hellsten U."/>
            <person name="Kuo D.H."/>
            <person name="Larsson T."/>
            <person name="Lv J."/>
            <person name="Arendt D."/>
            <person name="Savage R."/>
            <person name="Osoegawa K."/>
            <person name="de Jong P."/>
            <person name="Grimwood J."/>
            <person name="Chapman J.A."/>
            <person name="Shapiro H."/>
            <person name="Aerts A."/>
            <person name="Otillar R.P."/>
            <person name="Terry A.Y."/>
            <person name="Boore J.L."/>
            <person name="Grigoriev I.V."/>
            <person name="Lindberg D.R."/>
            <person name="Seaver E.C."/>
            <person name="Weisblat D.A."/>
            <person name="Putnam N.H."/>
            <person name="Rokhsar D.S."/>
        </authorList>
    </citation>
    <scope>NUCLEOTIDE SEQUENCE [LARGE SCALE GENOMIC DNA]</scope>
</reference>
<dbReference type="GO" id="GO:0006508">
    <property type="term" value="P:proteolysis"/>
    <property type="evidence" value="ECO:0007669"/>
    <property type="project" value="UniProtKB-KW"/>
</dbReference>
<organism evidence="11 12">
    <name type="scientific">Lottia gigantea</name>
    <name type="common">Giant owl limpet</name>
    <dbReference type="NCBI Taxonomy" id="225164"/>
    <lineage>
        <taxon>Eukaryota</taxon>
        <taxon>Metazoa</taxon>
        <taxon>Spiralia</taxon>
        <taxon>Lophotrochozoa</taxon>
        <taxon>Mollusca</taxon>
        <taxon>Gastropoda</taxon>
        <taxon>Patellogastropoda</taxon>
        <taxon>Lottioidea</taxon>
        <taxon>Lottiidae</taxon>
        <taxon>Lottia</taxon>
    </lineage>
</organism>
<dbReference type="GO" id="GO:0042981">
    <property type="term" value="P:regulation of apoptotic process"/>
    <property type="evidence" value="ECO:0007669"/>
    <property type="project" value="InterPro"/>
</dbReference>
<keyword evidence="3" id="KW-0053">Apoptosis</keyword>
<dbReference type="GeneID" id="20250293"/>
<dbReference type="RefSeq" id="XP_009066758.1">
    <property type="nucleotide sequence ID" value="XM_009068510.1"/>
</dbReference>
<evidence type="ECO:0000313" key="11">
    <source>
        <dbReference type="EMBL" id="ESO82569.1"/>
    </source>
</evidence>
<dbReference type="PROSITE" id="PS50209">
    <property type="entry name" value="CARD"/>
    <property type="match status" value="1"/>
</dbReference>
<dbReference type="PROSITE" id="PS50208">
    <property type="entry name" value="CASPASE_P20"/>
    <property type="match status" value="1"/>
</dbReference>
<keyword evidence="4" id="KW-0378">Hydrolase</keyword>
<dbReference type="KEGG" id="lgi:LOTGIDRAFT_236948"/>
<dbReference type="OMA" id="EHGELYG"/>
<evidence type="ECO:0000313" key="12">
    <source>
        <dbReference type="Proteomes" id="UP000030746"/>
    </source>
</evidence>
<evidence type="ECO:0000259" key="8">
    <source>
        <dbReference type="PROSITE" id="PS50207"/>
    </source>
</evidence>
<comment type="similarity">
    <text evidence="1 7">Belongs to the peptidase C14A family.</text>
</comment>
<dbReference type="InterPro" id="IPR011029">
    <property type="entry name" value="DEATH-like_dom_sf"/>
</dbReference>
<dbReference type="Proteomes" id="UP000030746">
    <property type="component" value="Unassembled WGS sequence"/>
</dbReference>
<dbReference type="InterPro" id="IPR001315">
    <property type="entry name" value="CARD"/>
</dbReference>
<keyword evidence="6" id="KW-0865">Zymogen</keyword>
<dbReference type="InterPro" id="IPR029030">
    <property type="entry name" value="Caspase-like_dom_sf"/>
</dbReference>
<dbReference type="CDD" id="cd01671">
    <property type="entry name" value="CARD"/>
    <property type="match status" value="1"/>
</dbReference>
<dbReference type="Gene3D" id="3.40.50.1460">
    <property type="match status" value="1"/>
</dbReference>
<gene>
    <name evidence="11" type="ORF">LOTGIDRAFT_236948</name>
</gene>
<dbReference type="STRING" id="225164.V4B2H0"/>
<dbReference type="SMART" id="SM00114">
    <property type="entry name" value="CARD"/>
    <property type="match status" value="1"/>
</dbReference>
<dbReference type="InterPro" id="IPR011600">
    <property type="entry name" value="Pept_C14_caspase"/>
</dbReference>
<evidence type="ECO:0000256" key="6">
    <source>
        <dbReference type="ARBA" id="ARBA00023145"/>
    </source>
</evidence>